<comment type="caution">
    <text evidence="1">The sequence shown here is derived from an EMBL/GenBank/DDBJ whole genome shotgun (WGS) entry which is preliminary data.</text>
</comment>
<sequence>MNLEVNSLEYKCWHEIGHTVVCLHLGGTVEFVEIMGEENEGRGFARARCNTTPDIRPLVLCAGFATEYLLLRKGFLAAIDEKEFTQLIFNNATIDREMYHHVSDQHDFSCQDCCSNN</sequence>
<name>A0A0F9UXD7_9ZZZZ</name>
<gene>
    <name evidence="1" type="ORF">LCGC14_0209800</name>
</gene>
<dbReference type="AlphaFoldDB" id="A0A0F9UXD7"/>
<proteinExistence type="predicted"/>
<protein>
    <recommendedName>
        <fullName evidence="2">Peptidase M41 domain-containing protein</fullName>
    </recommendedName>
</protein>
<reference evidence="1" key="1">
    <citation type="journal article" date="2015" name="Nature">
        <title>Complex archaea that bridge the gap between prokaryotes and eukaryotes.</title>
        <authorList>
            <person name="Spang A."/>
            <person name="Saw J.H."/>
            <person name="Jorgensen S.L."/>
            <person name="Zaremba-Niedzwiedzka K."/>
            <person name="Martijn J."/>
            <person name="Lind A.E."/>
            <person name="van Eijk R."/>
            <person name="Schleper C."/>
            <person name="Guy L."/>
            <person name="Ettema T.J."/>
        </authorList>
    </citation>
    <scope>NUCLEOTIDE SEQUENCE</scope>
</reference>
<accession>A0A0F9UXD7</accession>
<evidence type="ECO:0000313" key="1">
    <source>
        <dbReference type="EMBL" id="KKN92167.1"/>
    </source>
</evidence>
<evidence type="ECO:0008006" key="2">
    <source>
        <dbReference type="Google" id="ProtNLM"/>
    </source>
</evidence>
<dbReference type="EMBL" id="LAZR01000096">
    <property type="protein sequence ID" value="KKN92167.1"/>
    <property type="molecule type" value="Genomic_DNA"/>
</dbReference>
<organism evidence="1">
    <name type="scientific">marine sediment metagenome</name>
    <dbReference type="NCBI Taxonomy" id="412755"/>
    <lineage>
        <taxon>unclassified sequences</taxon>
        <taxon>metagenomes</taxon>
        <taxon>ecological metagenomes</taxon>
    </lineage>
</organism>